<reference evidence="1 2" key="1">
    <citation type="submission" date="2014-07" db="EMBL/GenBank/DDBJ databases">
        <title>Genome sequence of Lactococcus lactis subsp. lactis NCDO 2118, a GABA-producing strain.</title>
        <authorList>
            <person name="Oliveira L.C."/>
            <person name="Saraiva T.D.L."/>
            <person name="Soares S.C."/>
            <person name="Ramos R.T.J."/>
            <person name="Sa P.H.C.G."/>
            <person name="Carneiro A.R."/>
            <person name="Miranda F."/>
            <person name="Freire M."/>
            <person name="Renan W."/>
            <person name="Oliveira A.F.Jr."/>
            <person name="Santos A.R."/>
            <person name="Pinto A.C."/>
            <person name="Souza B.M."/>
            <person name="Castro C.P."/>
            <person name="Diniz C.A.A."/>
            <person name="Rocha C.S."/>
            <person name="Mariano D.C.B."/>
            <person name="Aguiar E.L."/>
            <person name="Folador E.L."/>
            <person name="Barbosa E.G.V."/>
            <person name="Aburjaile F.F."/>
            <person name="Goncalves L.A."/>
            <person name="Guimaraes L.C."/>
            <person name="Azevedo M.S.P."/>
            <person name="Agresti P.C.M."/>
            <person name="Faria R.F."/>
            <person name="Tiwari S."/>
            <person name="Almeida S.S."/>
            <person name="Hassan S.S."/>
            <person name="Pereira V.B."/>
            <person name="Abreu V.A.C."/>
            <person name="Pereira U.P."/>
            <person name="Dorella F.A."/>
            <person name="Carvalho A.F."/>
            <person name="Pereira F.L."/>
            <person name="Leal C.A.G."/>
            <person name="Figueiredo H.C.P."/>
            <person name="Silva A."/>
            <person name="Miyoshi A."/>
            <person name="Azevedo V."/>
        </authorList>
    </citation>
    <scope>NUCLEOTIDE SEQUENCE [LARGE SCALE GENOMIC DNA]</scope>
    <source>
        <strain evidence="1 2">NCDO 2118</strain>
    </source>
</reference>
<dbReference type="AlphaFoldDB" id="A0ABC8A6Q5"/>
<organism evidence="1 2">
    <name type="scientific">Lactococcus lactis subsp. lactis NCDO 2118</name>
    <dbReference type="NCBI Taxonomy" id="1117941"/>
    <lineage>
        <taxon>Bacteria</taxon>
        <taxon>Bacillati</taxon>
        <taxon>Bacillota</taxon>
        <taxon>Bacilli</taxon>
        <taxon>Lactobacillales</taxon>
        <taxon>Streptococcaceae</taxon>
        <taxon>Lactococcus</taxon>
    </lineage>
</organism>
<evidence type="ECO:0000313" key="1">
    <source>
        <dbReference type="EMBL" id="AII12906.1"/>
    </source>
</evidence>
<dbReference type="KEGG" id="llx:NCDO2118_1428"/>
<accession>A0ABC8A6Q5</accession>
<name>A0ABC8A6Q5_LACLL</name>
<dbReference type="Proteomes" id="UP000028594">
    <property type="component" value="Chromosome"/>
</dbReference>
<dbReference type="EMBL" id="CP009054">
    <property type="protein sequence ID" value="AII12906.1"/>
    <property type="molecule type" value="Genomic_DNA"/>
</dbReference>
<proteinExistence type="predicted"/>
<protein>
    <submittedName>
        <fullName evidence="1">Uncharacterized protein</fullName>
    </submittedName>
</protein>
<evidence type="ECO:0000313" key="2">
    <source>
        <dbReference type="Proteomes" id="UP000028594"/>
    </source>
</evidence>
<sequence length="90" mass="10797">MCNRNLIVRIIKDMACYGKSFKVFAIESKEEADIFIDYVDADQPNRDDYLYTNDEEFEEVMTYYKEGIRKLEGREYECMSLLQLLEQVEK</sequence>
<gene>
    <name evidence="1" type="ORF">NCDO2118_1428</name>
</gene>